<reference evidence="1 2" key="1">
    <citation type="submission" date="2018-08" db="EMBL/GenBank/DDBJ databases">
        <title>Salinimonas sediminis sp. nov., a piezophilic bacterium isolated from a deep-sea sediment sample from the New Britain Trench.</title>
        <authorList>
            <person name="Cao J."/>
        </authorList>
    </citation>
    <scope>NUCLEOTIDE SEQUENCE [LARGE SCALE GENOMIC DNA]</scope>
    <source>
        <strain evidence="1 2">N102</strain>
    </source>
</reference>
<dbReference type="Proteomes" id="UP000262073">
    <property type="component" value="Chromosome"/>
</dbReference>
<gene>
    <name evidence="1" type="ORF">D0Y50_05735</name>
</gene>
<evidence type="ECO:0000313" key="2">
    <source>
        <dbReference type="Proteomes" id="UP000262073"/>
    </source>
</evidence>
<keyword evidence="2" id="KW-1185">Reference proteome</keyword>
<name>A0A346NK67_9ALTE</name>
<proteinExistence type="predicted"/>
<accession>A0A346NK67</accession>
<dbReference type="KEGG" id="salm:D0Y50_05735"/>
<protein>
    <submittedName>
        <fullName evidence="1">Uncharacterized protein</fullName>
    </submittedName>
</protein>
<sequence length="90" mass="10030">MLRCWVLGRVILLASNQRTPNTQPVNDHYNSAGHSNHPRGASGSACQHLFYQAGRKLNIAAPMNPANVTRFFSLALITGYGYWRSLPGYR</sequence>
<evidence type="ECO:0000313" key="1">
    <source>
        <dbReference type="EMBL" id="AXR05924.1"/>
    </source>
</evidence>
<dbReference type="AlphaFoldDB" id="A0A346NK67"/>
<dbReference type="EMBL" id="CP031769">
    <property type="protein sequence ID" value="AXR05924.1"/>
    <property type="molecule type" value="Genomic_DNA"/>
</dbReference>
<organism evidence="1 2">
    <name type="scientific">Salinimonas sediminis</name>
    <dbReference type="NCBI Taxonomy" id="2303538"/>
    <lineage>
        <taxon>Bacteria</taxon>
        <taxon>Pseudomonadati</taxon>
        <taxon>Pseudomonadota</taxon>
        <taxon>Gammaproteobacteria</taxon>
        <taxon>Alteromonadales</taxon>
        <taxon>Alteromonadaceae</taxon>
        <taxon>Alteromonas/Salinimonas group</taxon>
        <taxon>Salinimonas</taxon>
    </lineage>
</organism>